<dbReference type="PANTHER" id="PTHR43483">
    <property type="entry name" value="MEMBRANE TRANSPORTER PROTEIN HI_0806-RELATED"/>
    <property type="match status" value="1"/>
</dbReference>
<accession>A0A7V8G0N5</accession>
<evidence type="ECO:0000256" key="3">
    <source>
        <dbReference type="ARBA" id="ARBA00022989"/>
    </source>
</evidence>
<dbReference type="InterPro" id="IPR002781">
    <property type="entry name" value="TM_pro_TauE-like"/>
</dbReference>
<evidence type="ECO:0000256" key="2">
    <source>
        <dbReference type="ARBA" id="ARBA00022692"/>
    </source>
</evidence>
<keyword evidence="3 5" id="KW-1133">Transmembrane helix</keyword>
<dbReference type="Pfam" id="PF01925">
    <property type="entry name" value="TauE"/>
    <property type="match status" value="1"/>
</dbReference>
<feature type="transmembrane region" description="Helical" evidence="5">
    <location>
        <begin position="121"/>
        <end position="141"/>
    </location>
</feature>
<keyword evidence="2 5" id="KW-0812">Transmembrane</keyword>
<dbReference type="Proteomes" id="UP000462435">
    <property type="component" value="Unassembled WGS sequence"/>
</dbReference>
<feature type="transmembrane region" description="Helical" evidence="5">
    <location>
        <begin position="190"/>
        <end position="211"/>
    </location>
</feature>
<proteinExistence type="inferred from homology"/>
<evidence type="ECO:0000313" key="7">
    <source>
        <dbReference type="Proteomes" id="UP000462435"/>
    </source>
</evidence>
<name>A0A7V8G0N5_9BURK</name>
<comment type="caution">
    <text evidence="6">The sequence shown here is derived from an EMBL/GenBank/DDBJ whole genome shotgun (WGS) entry which is preliminary data.</text>
</comment>
<keyword evidence="4 5" id="KW-0472">Membrane</keyword>
<evidence type="ECO:0000256" key="4">
    <source>
        <dbReference type="ARBA" id="ARBA00023136"/>
    </source>
</evidence>
<dbReference type="GO" id="GO:0005886">
    <property type="term" value="C:plasma membrane"/>
    <property type="evidence" value="ECO:0007669"/>
    <property type="project" value="UniProtKB-SubCell"/>
</dbReference>
<evidence type="ECO:0000256" key="5">
    <source>
        <dbReference type="RuleBase" id="RU363041"/>
    </source>
</evidence>
<evidence type="ECO:0000313" key="6">
    <source>
        <dbReference type="EMBL" id="KAF1048878.1"/>
    </source>
</evidence>
<dbReference type="PANTHER" id="PTHR43483:SF3">
    <property type="entry name" value="MEMBRANE TRANSPORTER PROTEIN HI_0806-RELATED"/>
    <property type="match status" value="1"/>
</dbReference>
<organism evidence="6 7">
    <name type="scientific">Herbaspirillum frisingense</name>
    <dbReference type="NCBI Taxonomy" id="92645"/>
    <lineage>
        <taxon>Bacteria</taxon>
        <taxon>Pseudomonadati</taxon>
        <taxon>Pseudomonadota</taxon>
        <taxon>Betaproteobacteria</taxon>
        <taxon>Burkholderiales</taxon>
        <taxon>Oxalobacteraceae</taxon>
        <taxon>Herbaspirillum</taxon>
    </lineage>
</organism>
<sequence length="243" mass="25978">MTAYLFVLAVGLAAGMISGVIGTGSSIMLLPVLVYNFGPKQAVPIMAVAAVMANLSRVLAWWRVVDWRAFAAYSITGVPAAILGARTLLTLPAHWIDIGLGLFFIAMVPVRHWLKRHNFKLALWQLAICGGVIGYLTGIVLSTGPLSVPAFTAYGLTKGAFLSTEAASSLVLYVGKVLTFREMGAMPLSVFLQGLLVGGSLMAGTFIGKAFVMKMSERHHQRLLDALLIVSGLSLLWAAIHDH</sequence>
<feature type="transmembrane region" description="Helical" evidence="5">
    <location>
        <begin position="223"/>
        <end position="240"/>
    </location>
</feature>
<evidence type="ECO:0000256" key="1">
    <source>
        <dbReference type="ARBA" id="ARBA00004141"/>
    </source>
</evidence>
<keyword evidence="5" id="KW-1003">Cell membrane</keyword>
<feature type="transmembrane region" description="Helical" evidence="5">
    <location>
        <begin position="95"/>
        <end position="114"/>
    </location>
</feature>
<feature type="transmembrane region" description="Helical" evidence="5">
    <location>
        <begin position="69"/>
        <end position="89"/>
    </location>
</feature>
<dbReference type="EMBL" id="WNDX01000002">
    <property type="protein sequence ID" value="KAF1048878.1"/>
    <property type="molecule type" value="Genomic_DNA"/>
</dbReference>
<dbReference type="AlphaFoldDB" id="A0A7V8G0N5"/>
<protein>
    <recommendedName>
        <fullName evidence="5">Probable membrane transporter protein</fullName>
    </recommendedName>
</protein>
<reference evidence="7" key="1">
    <citation type="journal article" date="2020" name="MBio">
        <title>Horizontal gene transfer to a defensive symbiont with a reduced genome amongst a multipartite beetle microbiome.</title>
        <authorList>
            <person name="Waterworth S.C."/>
            <person name="Florez L.V."/>
            <person name="Rees E.R."/>
            <person name="Hertweck C."/>
            <person name="Kaltenpoth M."/>
            <person name="Kwan J.C."/>
        </authorList>
    </citation>
    <scope>NUCLEOTIDE SEQUENCE [LARGE SCALE GENOMIC DNA]</scope>
</reference>
<feature type="transmembrane region" description="Helical" evidence="5">
    <location>
        <begin position="43"/>
        <end position="62"/>
    </location>
</feature>
<gene>
    <name evidence="6" type="ORF">GAK35_00145</name>
</gene>
<comment type="similarity">
    <text evidence="5">Belongs to the 4-toluene sulfonate uptake permease (TSUP) (TC 2.A.102) family.</text>
</comment>
<comment type="subcellular location">
    <subcellularLocation>
        <location evidence="5">Cell membrane</location>
        <topology evidence="5">Multi-pass membrane protein</topology>
    </subcellularLocation>
    <subcellularLocation>
        <location evidence="1">Membrane</location>
        <topology evidence="1">Multi-pass membrane protein</topology>
    </subcellularLocation>
</comment>